<dbReference type="STRING" id="1032488.HMPREF9371_0581"/>
<protein>
    <submittedName>
        <fullName evidence="1">Uncharacterized protein</fullName>
    </submittedName>
</protein>
<accession>G4CG42</accession>
<dbReference type="EMBL" id="AGAY01000021">
    <property type="protein sequence ID" value="EGY53211.1"/>
    <property type="molecule type" value="Genomic_DNA"/>
</dbReference>
<organism evidence="1 2">
    <name type="scientific">Neisseria shayeganii 871</name>
    <dbReference type="NCBI Taxonomy" id="1032488"/>
    <lineage>
        <taxon>Bacteria</taxon>
        <taxon>Pseudomonadati</taxon>
        <taxon>Pseudomonadota</taxon>
        <taxon>Betaproteobacteria</taxon>
        <taxon>Neisseriales</taxon>
        <taxon>Neisseriaceae</taxon>
        <taxon>Neisseria</taxon>
    </lineage>
</organism>
<evidence type="ECO:0000313" key="1">
    <source>
        <dbReference type="EMBL" id="EGY53211.1"/>
    </source>
</evidence>
<evidence type="ECO:0000313" key="2">
    <source>
        <dbReference type="Proteomes" id="UP000003019"/>
    </source>
</evidence>
<dbReference type="HOGENOM" id="CLU_2974716_0_0_4"/>
<proteinExistence type="predicted"/>
<dbReference type="AlphaFoldDB" id="G4CG42"/>
<gene>
    <name evidence="1" type="ORF">HMPREF9371_0581</name>
</gene>
<name>G4CG42_9NEIS</name>
<sequence length="58" mass="6097">MGKLLIKTVDIVPVAAAGEKAGRPIGNGLPERGRGGLIQIKHGASVCSRRLYLSRPCD</sequence>
<dbReference type="Proteomes" id="UP000003019">
    <property type="component" value="Unassembled WGS sequence"/>
</dbReference>
<reference evidence="1 2" key="1">
    <citation type="submission" date="2011-05" db="EMBL/GenBank/DDBJ databases">
        <authorList>
            <person name="Muzny D."/>
            <person name="Qin X."/>
            <person name="Deng J."/>
            <person name="Jiang H."/>
            <person name="Liu Y."/>
            <person name="Qu J."/>
            <person name="Song X.-Z."/>
            <person name="Zhang L."/>
            <person name="Thornton R."/>
            <person name="Coyle M."/>
            <person name="Francisco L."/>
            <person name="Jackson L."/>
            <person name="Javaid M."/>
            <person name="Korchina V."/>
            <person name="Kovar C."/>
            <person name="Mata R."/>
            <person name="Mathew T."/>
            <person name="Ngo R."/>
            <person name="Nguyen L."/>
            <person name="Nguyen N."/>
            <person name="Okwuonu G."/>
            <person name="Ongeri F."/>
            <person name="Pham C."/>
            <person name="Simmons D."/>
            <person name="Wilczek-Boney K."/>
            <person name="Hale W."/>
            <person name="Jakkamsetti A."/>
            <person name="Pham P."/>
            <person name="Ruth R."/>
            <person name="San Lucas F."/>
            <person name="Warren J."/>
            <person name="Zhang J."/>
            <person name="Zhao Z."/>
            <person name="Zhou C."/>
            <person name="Zhu D."/>
            <person name="Lee S."/>
            <person name="Bess C."/>
            <person name="Blankenburg K."/>
            <person name="Forbes L."/>
            <person name="Fu Q."/>
            <person name="Gubbala S."/>
            <person name="Hirani K."/>
            <person name="Jayaseelan J.C."/>
            <person name="Lara F."/>
            <person name="Munidasa M."/>
            <person name="Palculict T."/>
            <person name="Patil S."/>
            <person name="Pu L.-L."/>
            <person name="Saada N."/>
            <person name="Tang L."/>
            <person name="Weissenberger G."/>
            <person name="Zhu Y."/>
            <person name="Hemphill L."/>
            <person name="Shang Y."/>
            <person name="Youmans B."/>
            <person name="Ayvaz T."/>
            <person name="Ross M."/>
            <person name="Santibanez J."/>
            <person name="Aqrawi P."/>
            <person name="Gross S."/>
            <person name="Joshi V."/>
            <person name="Fowler G."/>
            <person name="Nazareth L."/>
            <person name="Reid J."/>
            <person name="Worley K."/>
            <person name="Petrosino J."/>
            <person name="Highlander S."/>
            <person name="Gibbs R."/>
        </authorList>
    </citation>
    <scope>NUCLEOTIDE SEQUENCE [LARGE SCALE GENOMIC DNA]</scope>
    <source>
        <strain evidence="1 2">871</strain>
    </source>
</reference>
<keyword evidence="2" id="KW-1185">Reference proteome</keyword>
<comment type="caution">
    <text evidence="1">The sequence shown here is derived from an EMBL/GenBank/DDBJ whole genome shotgun (WGS) entry which is preliminary data.</text>
</comment>